<dbReference type="Proteomes" id="UP000519004">
    <property type="component" value="Unassembled WGS sequence"/>
</dbReference>
<evidence type="ECO:0000313" key="2">
    <source>
        <dbReference type="EMBL" id="MBB5014765.1"/>
    </source>
</evidence>
<evidence type="ECO:0000313" key="3">
    <source>
        <dbReference type="Proteomes" id="UP000519004"/>
    </source>
</evidence>
<dbReference type="EMBL" id="JACHHX010000003">
    <property type="protein sequence ID" value="MBB5014765.1"/>
    <property type="molecule type" value="Genomic_DNA"/>
</dbReference>
<organism evidence="2 3">
    <name type="scientific">Rehaibacterium terrae</name>
    <dbReference type="NCBI Taxonomy" id="1341696"/>
    <lineage>
        <taxon>Bacteria</taxon>
        <taxon>Pseudomonadati</taxon>
        <taxon>Pseudomonadota</taxon>
        <taxon>Gammaproteobacteria</taxon>
        <taxon>Lysobacterales</taxon>
        <taxon>Lysobacteraceae</taxon>
        <taxon>Rehaibacterium</taxon>
    </lineage>
</organism>
<comment type="caution">
    <text evidence="2">The sequence shown here is derived from an EMBL/GenBank/DDBJ whole genome shotgun (WGS) entry which is preliminary data.</text>
</comment>
<keyword evidence="3" id="KW-1185">Reference proteome</keyword>
<feature type="region of interest" description="Disordered" evidence="1">
    <location>
        <begin position="28"/>
        <end position="87"/>
    </location>
</feature>
<accession>A0A7W7XYI0</accession>
<dbReference type="RefSeq" id="WP_183947339.1">
    <property type="nucleotide sequence ID" value="NZ_JACHHX010000003.1"/>
</dbReference>
<proteinExistence type="predicted"/>
<gene>
    <name evidence="2" type="ORF">HNQ58_000641</name>
</gene>
<sequence>MLLAGVWLFAQAQPVTVYRCVDDEGLVSLQDQPCPSGQRQERRELERPLEPARPPPTSLVPPVPPPAEPGPAPAPAPPPEPQAALSPPPLWECQTWDGKTYDSETGETIPRCVPLAVLGWDMRGLPPEQAAACQWVRDTCRRLDDAAACARWRFLRAEAERDLRFAFSDTRAQAEAEFARRVDIVARYCR</sequence>
<dbReference type="AlphaFoldDB" id="A0A7W7XYI0"/>
<evidence type="ECO:0008006" key="4">
    <source>
        <dbReference type="Google" id="ProtNLM"/>
    </source>
</evidence>
<evidence type="ECO:0000256" key="1">
    <source>
        <dbReference type="SAM" id="MobiDB-lite"/>
    </source>
</evidence>
<feature type="compositionally biased region" description="Pro residues" evidence="1">
    <location>
        <begin position="51"/>
        <end position="87"/>
    </location>
</feature>
<reference evidence="2 3" key="1">
    <citation type="submission" date="2020-08" db="EMBL/GenBank/DDBJ databases">
        <title>Genomic Encyclopedia of Type Strains, Phase IV (KMG-IV): sequencing the most valuable type-strain genomes for metagenomic binning, comparative biology and taxonomic classification.</title>
        <authorList>
            <person name="Goeker M."/>
        </authorList>
    </citation>
    <scope>NUCLEOTIDE SEQUENCE [LARGE SCALE GENOMIC DNA]</scope>
    <source>
        <strain evidence="2 3">DSM 25897</strain>
    </source>
</reference>
<feature type="compositionally biased region" description="Basic and acidic residues" evidence="1">
    <location>
        <begin position="39"/>
        <end position="50"/>
    </location>
</feature>
<protein>
    <recommendedName>
        <fullName evidence="4">DUF4124 domain-containing protein</fullName>
    </recommendedName>
</protein>
<name>A0A7W7XYI0_9GAMM</name>